<accession>A0ABD2WPG5</accession>
<keyword evidence="4" id="KW-1185">Reference proteome</keyword>
<feature type="region of interest" description="Disordered" evidence="2">
    <location>
        <begin position="1025"/>
        <end position="1052"/>
    </location>
</feature>
<feature type="coiled-coil region" evidence="1">
    <location>
        <begin position="320"/>
        <end position="351"/>
    </location>
</feature>
<sequence>MYCAIFDVINGNYKTDDHENSNLIAELQENESKLLLYQNELEDKICILEKQVDAKEDIIQRFSDELEKLRDSLQKNYISKNDCSSYSSNINTDCGITSSTDSCYIDEVANVRKQLQNSEQKLKKITHDYDCEIYELKKVLKEKCNELDSICARYKCFEQETAEAHEALTQEIAEKHDTIMTLKKEIACLQNKLIETEKAAQLKDDVIIQLRKDLQTANQKAKTSTRKVKICPEPLENLEKNTDGGTLRDVTKQLEDCKRLLEVKDNEIKMFKKELSEKSSHVYSEKDNSNFHGSPNVSEDDIIPYLMNIIESTEKERDIILNLKSEYEKVLENLKQTKSIYENDVSLANEKLEDILSCLYNYRTEVINQDNCSAKNFIVTVENKIVYIQKLFQSQCETCVKENVVQKIKDIISIVSPGILKLAKMFENKNKSLPLIKTMAKNYKSKKIANDVKKENEIEHKEIFAAIVQQFRMMEEFRICTVEVQAATEDLREEISEIISNLNSRHSKYVALDQMITQVQDYISVAKDRVIEIVNCLELQNEERNRHNRRISNNRVRLKDLKNQLNTSQLDLSKFLNNVQSDMQQNGPFGHPDIHACEDLITSVVEEVELIVNNLQAFQDNECCTVSSMTKLKDHLVSMEDHVRGLKNKSDKILEENEESHKSFIEEEKLLEKYECEVDNCHTKMQDVLQSIIDVRDQMNEYGCIKESTNSFESTNEAIKLKGDLRKVKKECEELKSKLSRTSQLTKEPRKTVDLQSQIIGLQEQIKSLQSQNKCTQEANVHLKRSLEELEKELSYSQVKAAEYRKGSSSECFELKKKIFELENSVRGKKDTENNFKCLGNSDARKMKLLDYTFKDSVLRHSLPGAYDNLPQMFRLLQEAIHTMSSGLQRLNSELTELLPKGSPVDYNDSVSCAVEKISEYIDSVKNCSFEVEKAKSALYSKDKLMENMEKIIKIQKDSIAISQTEVEDLHKALQEKIVEKAKVVTQYEDEKSQLSKQIEMQEQTIKNLKEIVINSKSRIEQLTSRAATDVSEPSWSSASSSVLSHRSPHDF</sequence>
<keyword evidence="1" id="KW-0175">Coiled coil</keyword>
<feature type="coiled-coil region" evidence="1">
    <location>
        <begin position="20"/>
        <end position="72"/>
    </location>
</feature>
<evidence type="ECO:0000256" key="1">
    <source>
        <dbReference type="SAM" id="Coils"/>
    </source>
</evidence>
<dbReference type="Proteomes" id="UP001627154">
    <property type="component" value="Unassembled WGS sequence"/>
</dbReference>
<dbReference type="AlphaFoldDB" id="A0ABD2WPG5"/>
<dbReference type="PANTHER" id="PTHR23159">
    <property type="entry name" value="CENTROSOMAL PROTEIN 2"/>
    <property type="match status" value="1"/>
</dbReference>
<comment type="caution">
    <text evidence="3">The sequence shown here is derived from an EMBL/GenBank/DDBJ whole genome shotgun (WGS) entry which is preliminary data.</text>
</comment>
<evidence type="ECO:0000256" key="2">
    <source>
        <dbReference type="SAM" id="MobiDB-lite"/>
    </source>
</evidence>
<dbReference type="PANTHER" id="PTHR23159:SF31">
    <property type="entry name" value="CENTROSOME-ASSOCIATED PROTEIN CEP250 ISOFORM X1"/>
    <property type="match status" value="1"/>
</dbReference>
<organism evidence="3 4">
    <name type="scientific">Trichogramma kaykai</name>
    <dbReference type="NCBI Taxonomy" id="54128"/>
    <lineage>
        <taxon>Eukaryota</taxon>
        <taxon>Metazoa</taxon>
        <taxon>Ecdysozoa</taxon>
        <taxon>Arthropoda</taxon>
        <taxon>Hexapoda</taxon>
        <taxon>Insecta</taxon>
        <taxon>Pterygota</taxon>
        <taxon>Neoptera</taxon>
        <taxon>Endopterygota</taxon>
        <taxon>Hymenoptera</taxon>
        <taxon>Apocrita</taxon>
        <taxon>Proctotrupomorpha</taxon>
        <taxon>Chalcidoidea</taxon>
        <taxon>Trichogrammatidae</taxon>
        <taxon>Trichogramma</taxon>
    </lineage>
</organism>
<reference evidence="3 4" key="1">
    <citation type="journal article" date="2024" name="bioRxiv">
        <title>A reference genome for Trichogramma kaykai: A tiny desert-dwelling parasitoid wasp with competing sex-ratio distorters.</title>
        <authorList>
            <person name="Culotta J."/>
            <person name="Lindsey A.R."/>
        </authorList>
    </citation>
    <scope>NUCLEOTIDE SEQUENCE [LARGE SCALE GENOMIC DNA]</scope>
    <source>
        <strain evidence="3 4">KSX58</strain>
    </source>
</reference>
<evidence type="ECO:0000313" key="3">
    <source>
        <dbReference type="EMBL" id="KAL3394362.1"/>
    </source>
</evidence>
<evidence type="ECO:0000313" key="4">
    <source>
        <dbReference type="Proteomes" id="UP001627154"/>
    </source>
</evidence>
<gene>
    <name evidence="3" type="ORF">TKK_011378</name>
</gene>
<feature type="compositionally biased region" description="Low complexity" evidence="2">
    <location>
        <begin position="1032"/>
        <end position="1046"/>
    </location>
</feature>
<dbReference type="EMBL" id="JBJJXI010000092">
    <property type="protein sequence ID" value="KAL3394362.1"/>
    <property type="molecule type" value="Genomic_DNA"/>
</dbReference>
<protein>
    <submittedName>
        <fullName evidence="3">Uncharacterized protein</fullName>
    </submittedName>
</protein>
<feature type="coiled-coil region" evidence="1">
    <location>
        <begin position="544"/>
        <end position="578"/>
    </location>
</feature>
<name>A0ABD2WPG5_9HYME</name>
<proteinExistence type="predicted"/>
<feature type="coiled-coil region" evidence="1">
    <location>
        <begin position="718"/>
        <end position="793"/>
    </location>
</feature>
<feature type="coiled-coil region" evidence="1">
    <location>
        <begin position="165"/>
        <end position="274"/>
    </location>
</feature>